<dbReference type="NCBIfam" id="TIGR01549">
    <property type="entry name" value="HAD-SF-IA-v1"/>
    <property type="match status" value="1"/>
</dbReference>
<gene>
    <name evidence="1" type="ORF">CH338_01605</name>
</gene>
<dbReference type="SUPFAM" id="SSF56784">
    <property type="entry name" value="HAD-like"/>
    <property type="match status" value="1"/>
</dbReference>
<dbReference type="OrthoDB" id="9807742at2"/>
<keyword evidence="2" id="KW-1185">Reference proteome</keyword>
<sequence>MVFSETSRVTGVHGTTSRGRLGIRVRPHFFDRILSRAIRPPLRMRPEVSAEAPMRYEAVVFDCFGVLCPDVGHQWLAQTFPEAEAAEIVRTLFVAADHGRISQETLFAELGKRSHRPPALVELDWIGLLTIHADVVALVQRLRPSRKLGLLTNAPSAFVREMLRNHKLEKLFDSIVVSSEIGHAKPDAQAFRAILAALCAEPHQAVMIDDNPRNVAAAEGIGMDGLLFRSAGELELALFP</sequence>
<dbReference type="PANTHER" id="PTHR43611">
    <property type="entry name" value="ALPHA-D-GLUCOSE 1-PHOSPHATE PHOSPHATASE"/>
    <property type="match status" value="1"/>
</dbReference>
<dbReference type="PRINTS" id="PR00413">
    <property type="entry name" value="HADHALOGNASE"/>
</dbReference>
<evidence type="ECO:0000313" key="2">
    <source>
        <dbReference type="Proteomes" id="UP000248863"/>
    </source>
</evidence>
<comment type="caution">
    <text evidence="1">The sequence shown here is derived from an EMBL/GenBank/DDBJ whole genome shotgun (WGS) entry which is preliminary data.</text>
</comment>
<dbReference type="EMBL" id="NPEU01000007">
    <property type="protein sequence ID" value="RAI41915.1"/>
    <property type="molecule type" value="Genomic_DNA"/>
</dbReference>
<dbReference type="SFLD" id="SFLDS00003">
    <property type="entry name" value="Haloacid_Dehalogenase"/>
    <property type="match status" value="1"/>
</dbReference>
<reference evidence="1 2" key="1">
    <citation type="submission" date="2017-07" db="EMBL/GenBank/DDBJ databases">
        <title>Draft Genome Sequences of Select Purple Nonsulfur Bacteria.</title>
        <authorList>
            <person name="Lasarre B."/>
            <person name="Mckinlay J.B."/>
        </authorList>
    </citation>
    <scope>NUCLEOTIDE SEQUENCE [LARGE SCALE GENOMIC DNA]</scope>
    <source>
        <strain evidence="1 2">DSM 11907</strain>
    </source>
</reference>
<protein>
    <recommendedName>
        <fullName evidence="3">HAD family hydrolase</fullName>
    </recommendedName>
</protein>
<dbReference type="InterPro" id="IPR006439">
    <property type="entry name" value="HAD-SF_hydro_IA"/>
</dbReference>
<dbReference type="SFLD" id="SFLDG01129">
    <property type="entry name" value="C1.5:_HAD__Beta-PGM__Phosphata"/>
    <property type="match status" value="1"/>
</dbReference>
<organism evidence="1 2">
    <name type="scientific">Rhodoplanes elegans</name>
    <dbReference type="NCBI Taxonomy" id="29408"/>
    <lineage>
        <taxon>Bacteria</taxon>
        <taxon>Pseudomonadati</taxon>
        <taxon>Pseudomonadota</taxon>
        <taxon>Alphaproteobacteria</taxon>
        <taxon>Hyphomicrobiales</taxon>
        <taxon>Nitrobacteraceae</taxon>
        <taxon>Rhodoplanes</taxon>
    </lineage>
</organism>
<evidence type="ECO:0008006" key="3">
    <source>
        <dbReference type="Google" id="ProtNLM"/>
    </source>
</evidence>
<accession>A0A327KWJ9</accession>
<dbReference type="InterPro" id="IPR036412">
    <property type="entry name" value="HAD-like_sf"/>
</dbReference>
<dbReference type="PANTHER" id="PTHR43611:SF3">
    <property type="entry name" value="FLAVIN MONONUCLEOTIDE HYDROLASE 1, CHLOROPLATIC"/>
    <property type="match status" value="1"/>
</dbReference>
<dbReference type="Proteomes" id="UP000248863">
    <property type="component" value="Unassembled WGS sequence"/>
</dbReference>
<dbReference type="Pfam" id="PF00702">
    <property type="entry name" value="Hydrolase"/>
    <property type="match status" value="1"/>
</dbReference>
<dbReference type="AlphaFoldDB" id="A0A327KWJ9"/>
<evidence type="ECO:0000313" key="1">
    <source>
        <dbReference type="EMBL" id="RAI41915.1"/>
    </source>
</evidence>
<dbReference type="InterPro" id="IPR023214">
    <property type="entry name" value="HAD_sf"/>
</dbReference>
<proteinExistence type="predicted"/>
<dbReference type="Gene3D" id="3.40.50.1000">
    <property type="entry name" value="HAD superfamily/HAD-like"/>
    <property type="match status" value="1"/>
</dbReference>
<dbReference type="NCBIfam" id="TIGR01509">
    <property type="entry name" value="HAD-SF-IA-v3"/>
    <property type="match status" value="1"/>
</dbReference>
<name>A0A327KWJ9_9BRAD</name>